<organism evidence="1 2">
    <name type="scientific">Jiella avicenniae</name>
    <dbReference type="NCBI Taxonomy" id="2907202"/>
    <lineage>
        <taxon>Bacteria</taxon>
        <taxon>Pseudomonadati</taxon>
        <taxon>Pseudomonadota</taxon>
        <taxon>Alphaproteobacteria</taxon>
        <taxon>Hyphomicrobiales</taxon>
        <taxon>Aurantimonadaceae</taxon>
        <taxon>Jiella</taxon>
    </lineage>
</organism>
<keyword evidence="2" id="KW-1185">Reference proteome</keyword>
<name>A0A9X1TBV3_9HYPH</name>
<dbReference type="Proteomes" id="UP001139035">
    <property type="component" value="Unassembled WGS sequence"/>
</dbReference>
<proteinExistence type="predicted"/>
<gene>
    <name evidence="1" type="ORF">LZD57_10450</name>
</gene>
<evidence type="ECO:0000313" key="2">
    <source>
        <dbReference type="Proteomes" id="UP001139035"/>
    </source>
</evidence>
<sequence>MKIGFYQVRSGDQLYKILRAHYGDAAFLRDREAVTRLILENNPAVRDPDRIYPNQIIVLPPLSPIPGHLPLRAAGGVSPAAVGSDKNALPRPLSADSRGACEMISARLNGLTPSERDFLGGFDLHKAASAGADVFFGAVKKATEEARQPIREIIQLYGNKSIGKITKGQYDYGRRVRVKTVAAKLGPLHRLINPGKRPGEVLRIDPHSVNKVAAHSKEIAKLARINKVARAGGVVLGVMNVGLTAVRVATAESDDERTVIVAEATGGALGSLATGAAAGLAIAAMATPIGWVGFVIVAGASAVGGLAAGEISRRVAENELYDDDCSKFDIWSDKAWEKLRSMAGR</sequence>
<dbReference type="Gene3D" id="3.10.350.10">
    <property type="entry name" value="LysM domain"/>
    <property type="match status" value="1"/>
</dbReference>
<comment type="caution">
    <text evidence="1">The sequence shown here is derived from an EMBL/GenBank/DDBJ whole genome shotgun (WGS) entry which is preliminary data.</text>
</comment>
<dbReference type="InterPro" id="IPR036779">
    <property type="entry name" value="LysM_dom_sf"/>
</dbReference>
<accession>A0A9X1TBV3</accession>
<dbReference type="RefSeq" id="WP_233719566.1">
    <property type="nucleotide sequence ID" value="NZ_JAJUWU010000009.1"/>
</dbReference>
<dbReference type="EMBL" id="JAJUWU010000009">
    <property type="protein sequence ID" value="MCE7028408.1"/>
    <property type="molecule type" value="Genomic_DNA"/>
</dbReference>
<dbReference type="InterPro" id="IPR018392">
    <property type="entry name" value="LysM"/>
</dbReference>
<dbReference type="AlphaFoldDB" id="A0A9X1TBV3"/>
<dbReference type="CDD" id="cd00118">
    <property type="entry name" value="LysM"/>
    <property type="match status" value="1"/>
</dbReference>
<reference evidence="1" key="1">
    <citation type="submission" date="2022-01" db="EMBL/GenBank/DDBJ databases">
        <title>Jiella avicenniae sp. nov., a novel endophytic bacterium isolated from bark of Avicennia marina.</title>
        <authorList>
            <person name="Tuo L."/>
        </authorList>
    </citation>
    <scope>NUCLEOTIDE SEQUENCE</scope>
    <source>
        <strain evidence="1">CBK1P-4</strain>
    </source>
</reference>
<protein>
    <submittedName>
        <fullName evidence="1">LysM peptidoglycan-binding domain-containing protein</fullName>
    </submittedName>
</protein>
<evidence type="ECO:0000313" key="1">
    <source>
        <dbReference type="EMBL" id="MCE7028408.1"/>
    </source>
</evidence>